<dbReference type="AlphaFoldDB" id="A0A9W8GBR5"/>
<dbReference type="SUPFAM" id="SSF52047">
    <property type="entry name" value="RNI-like"/>
    <property type="match status" value="1"/>
</dbReference>
<evidence type="ECO:0000313" key="2">
    <source>
        <dbReference type="Proteomes" id="UP001151518"/>
    </source>
</evidence>
<dbReference type="Proteomes" id="UP001151518">
    <property type="component" value="Unassembled WGS sequence"/>
</dbReference>
<name>A0A9W8GBR5_9FUNG</name>
<protein>
    <recommendedName>
        <fullName evidence="3">F-box domain-containing protein</fullName>
    </recommendedName>
</protein>
<dbReference type="InterPro" id="IPR032675">
    <property type="entry name" value="LRR_dom_sf"/>
</dbReference>
<dbReference type="EMBL" id="JANBTW010000004">
    <property type="protein sequence ID" value="KAJ2680640.1"/>
    <property type="molecule type" value="Genomic_DNA"/>
</dbReference>
<evidence type="ECO:0008006" key="3">
    <source>
        <dbReference type="Google" id="ProtNLM"/>
    </source>
</evidence>
<accession>A0A9W8GBR5</accession>
<gene>
    <name evidence="1" type="ORF">GGI25_000613</name>
</gene>
<reference evidence="1" key="1">
    <citation type="submission" date="2022-07" db="EMBL/GenBank/DDBJ databases">
        <title>Phylogenomic reconstructions and comparative analyses of Kickxellomycotina fungi.</title>
        <authorList>
            <person name="Reynolds N.K."/>
            <person name="Stajich J.E."/>
            <person name="Barry K."/>
            <person name="Grigoriev I.V."/>
            <person name="Crous P."/>
            <person name="Smith M.E."/>
        </authorList>
    </citation>
    <scope>NUCLEOTIDE SEQUENCE</scope>
    <source>
        <strain evidence="1">NRRL 3115</strain>
    </source>
</reference>
<dbReference type="OrthoDB" id="5582394at2759"/>
<sequence>MLGELPDNVLQHLVEYLRSWEYHQEDLRQLSQVNRTLRRHALPHIWEYFAITDVVISGKTTLFMSIQPHLSRLLISDDELIPDDQWATVLAVLWQMDWSHIKMFSIELDSLYRKSFECVKRIMGFVHSKLDQVKEVWVALAEDPRVAELFFAKKYERLEDLRVIGTPVLMNTEWATQSGVDLHGLGYSGLSAIYTDGAAATLLTPIPEVVRRSHNTLRDLNIGLFSFDVAQKIGIAFGCRDQTEYPRLQRLAISNMEIEHIDGLIDGAVMPGLRVLYFSEATFPSANGHNLVAECTNTRLMASKWQVRCLCVDALSRADTELLGLRMPRLEFLSIGALGSDVELADTAVPSVPIDLKALGRVLDSCPTLVDLRIETPELYEDMYNAGLNNTEHKALAPPQFDRPFDPSIKHIANTHMNLLHMTLNSWALSFDQLLLLLDSLTNLHSFEGILRFTSRYPLTQNNTVKHHSLSHLSLAYNTASKHKHIFKSNLLKFVSVLDNLKTLDIYGNLDIPGLGNAVEHLVPGCTAGFYPLIPTWLLDAIDAENAKAELSE</sequence>
<dbReference type="Gene3D" id="3.80.10.10">
    <property type="entry name" value="Ribonuclease Inhibitor"/>
    <property type="match status" value="1"/>
</dbReference>
<comment type="caution">
    <text evidence="1">The sequence shown here is derived from an EMBL/GenBank/DDBJ whole genome shotgun (WGS) entry which is preliminary data.</text>
</comment>
<evidence type="ECO:0000313" key="1">
    <source>
        <dbReference type="EMBL" id="KAJ2680640.1"/>
    </source>
</evidence>
<proteinExistence type="predicted"/>
<organism evidence="1 2">
    <name type="scientific">Coemansia spiralis</name>
    <dbReference type="NCBI Taxonomy" id="417178"/>
    <lineage>
        <taxon>Eukaryota</taxon>
        <taxon>Fungi</taxon>
        <taxon>Fungi incertae sedis</taxon>
        <taxon>Zoopagomycota</taxon>
        <taxon>Kickxellomycotina</taxon>
        <taxon>Kickxellomycetes</taxon>
        <taxon>Kickxellales</taxon>
        <taxon>Kickxellaceae</taxon>
        <taxon>Coemansia</taxon>
    </lineage>
</organism>